<dbReference type="Proteomes" id="UP000292957">
    <property type="component" value="Unassembled WGS sequence"/>
</dbReference>
<evidence type="ECO:0000313" key="1">
    <source>
        <dbReference type="EMBL" id="TBU29683.1"/>
    </source>
</evidence>
<dbReference type="AlphaFoldDB" id="A0A4V2K0P7"/>
<accession>A0A4V2K0P7</accession>
<reference evidence="1" key="1">
    <citation type="submission" date="2019-01" db="EMBL/GenBank/DDBJ databases">
        <title>Draft genome sequences of three monokaryotic isolates of the white-rot basidiomycete fungus Dichomitus squalens.</title>
        <authorList>
            <consortium name="DOE Joint Genome Institute"/>
            <person name="Lopez S.C."/>
            <person name="Andreopoulos B."/>
            <person name="Pangilinan J."/>
            <person name="Lipzen A."/>
            <person name="Riley R."/>
            <person name="Ahrendt S."/>
            <person name="Ng V."/>
            <person name="Barry K."/>
            <person name="Daum C."/>
            <person name="Grigoriev I.V."/>
            <person name="Hilden K.S."/>
            <person name="Makela M.R."/>
            <person name="de Vries R.P."/>
        </authorList>
    </citation>
    <scope>NUCLEOTIDE SEQUENCE [LARGE SCALE GENOMIC DNA]</scope>
    <source>
        <strain evidence="1">OM18370.1</strain>
    </source>
</reference>
<gene>
    <name evidence="1" type="ORF">BD311DRAFT_833636</name>
</gene>
<protein>
    <recommendedName>
        <fullName evidence="2">F-box domain-containing protein</fullName>
    </recommendedName>
</protein>
<evidence type="ECO:0008006" key="2">
    <source>
        <dbReference type="Google" id="ProtNLM"/>
    </source>
</evidence>
<organism evidence="1">
    <name type="scientific">Dichomitus squalens</name>
    <dbReference type="NCBI Taxonomy" id="114155"/>
    <lineage>
        <taxon>Eukaryota</taxon>
        <taxon>Fungi</taxon>
        <taxon>Dikarya</taxon>
        <taxon>Basidiomycota</taxon>
        <taxon>Agaricomycotina</taxon>
        <taxon>Agaricomycetes</taxon>
        <taxon>Polyporales</taxon>
        <taxon>Polyporaceae</taxon>
        <taxon>Dichomitus</taxon>
    </lineage>
</organism>
<sequence length="397" mass="44225">MSEQKQFEGEAVDANNAITELLCDYMHWKSSKAMAVPNCPSPSTSLDSLPLPTCRPSQPYCGFFAIPTELKQMVCTQIGSARDMASLSRTCRFMAEFLEDFRYHEVAVRSPAGLASLCGGLSSVKVDRLGRTRAQRLRVLTISWMTTASLPRTRSDLNWVLSRVPNVRHLSVDIPVSGLEGNAAIYVPVTRQIPLAHLQSLSSLTTTATLVRRLRSPVPSLTCLAVDMVYPLDAAVLTEISRTFGQTLEKLRLFRAFHNRHSYSWQSPARVCDALLAPRLEHLELWDRATMEDTGLDSTDLIADNPSLHMHASAGVPALKTLMWAPAWRGASSTDTKRFKTAMRTYRAHLLAILEPIALAICVSDTHAYLAWSKEDRTRHKAPSLVEVTSEMWEKCL</sequence>
<name>A0A4V2K0P7_9APHY</name>
<dbReference type="OrthoDB" id="2756463at2759"/>
<dbReference type="EMBL" id="ML143411">
    <property type="protein sequence ID" value="TBU29683.1"/>
    <property type="molecule type" value="Genomic_DNA"/>
</dbReference>
<proteinExistence type="predicted"/>